<feature type="domain" description="Exoribonuclease phosphorolytic" evidence="11">
    <location>
        <begin position="56"/>
        <end position="191"/>
    </location>
</feature>
<dbReference type="SUPFAM" id="SSF55666">
    <property type="entry name" value="Ribonuclease PH domain 2-like"/>
    <property type="match status" value="1"/>
</dbReference>
<evidence type="ECO:0000313" key="12">
    <source>
        <dbReference type="EMBL" id="KIM54040.1"/>
    </source>
</evidence>
<dbReference type="InterPro" id="IPR033196">
    <property type="entry name" value="Rrp43"/>
</dbReference>
<dbReference type="GO" id="GO:0071035">
    <property type="term" value="P:nuclear polyadenylation-dependent rRNA catabolic process"/>
    <property type="evidence" value="ECO:0007669"/>
    <property type="project" value="TreeGrafter"/>
</dbReference>
<keyword evidence="8" id="KW-0539">Nucleus</keyword>
<organism evidence="12 13">
    <name type="scientific">Scleroderma citrinum Foug A</name>
    <dbReference type="NCBI Taxonomy" id="1036808"/>
    <lineage>
        <taxon>Eukaryota</taxon>
        <taxon>Fungi</taxon>
        <taxon>Dikarya</taxon>
        <taxon>Basidiomycota</taxon>
        <taxon>Agaricomycotina</taxon>
        <taxon>Agaricomycetes</taxon>
        <taxon>Agaricomycetidae</taxon>
        <taxon>Boletales</taxon>
        <taxon>Sclerodermatineae</taxon>
        <taxon>Sclerodermataceae</taxon>
        <taxon>Scleroderma</taxon>
    </lineage>
</organism>
<evidence type="ECO:0000256" key="10">
    <source>
        <dbReference type="SAM" id="MobiDB-lite"/>
    </source>
</evidence>
<dbReference type="GO" id="GO:0034473">
    <property type="term" value="P:U1 snRNA 3'-end processing"/>
    <property type="evidence" value="ECO:0007669"/>
    <property type="project" value="TreeGrafter"/>
</dbReference>
<comment type="similarity">
    <text evidence="3">Belongs to the RNase PH family.</text>
</comment>
<dbReference type="InterPro" id="IPR020568">
    <property type="entry name" value="Ribosomal_Su5_D2-typ_SF"/>
</dbReference>
<dbReference type="GO" id="GO:0071038">
    <property type="term" value="P:TRAMP-dependent tRNA surveillance pathway"/>
    <property type="evidence" value="ECO:0007669"/>
    <property type="project" value="TreeGrafter"/>
</dbReference>
<comment type="subcellular location">
    <subcellularLocation>
        <location evidence="1">Cytoplasm</location>
    </subcellularLocation>
    <subcellularLocation>
        <location evidence="2">Nucleus</location>
        <location evidence="2">Nucleolus</location>
    </subcellularLocation>
</comment>
<reference evidence="13" key="2">
    <citation type="submission" date="2015-01" db="EMBL/GenBank/DDBJ databases">
        <title>Evolutionary Origins and Diversification of the Mycorrhizal Mutualists.</title>
        <authorList>
            <consortium name="DOE Joint Genome Institute"/>
            <consortium name="Mycorrhizal Genomics Consortium"/>
            <person name="Kohler A."/>
            <person name="Kuo A."/>
            <person name="Nagy L.G."/>
            <person name="Floudas D."/>
            <person name="Copeland A."/>
            <person name="Barry K.W."/>
            <person name="Cichocki N."/>
            <person name="Veneault-Fourrey C."/>
            <person name="LaButti K."/>
            <person name="Lindquist E.A."/>
            <person name="Lipzen A."/>
            <person name="Lundell T."/>
            <person name="Morin E."/>
            <person name="Murat C."/>
            <person name="Riley R."/>
            <person name="Ohm R."/>
            <person name="Sun H."/>
            <person name="Tunlid A."/>
            <person name="Henrissat B."/>
            <person name="Grigoriev I.V."/>
            <person name="Hibbett D.S."/>
            <person name="Martin F."/>
        </authorList>
    </citation>
    <scope>NUCLEOTIDE SEQUENCE [LARGE SCALE GENOMIC DNA]</scope>
    <source>
        <strain evidence="13">Foug A</strain>
    </source>
</reference>
<accession>A0A0C3CZQ2</accession>
<evidence type="ECO:0000256" key="5">
    <source>
        <dbReference type="ARBA" id="ARBA00022552"/>
    </source>
</evidence>
<evidence type="ECO:0000256" key="3">
    <source>
        <dbReference type="ARBA" id="ARBA00006678"/>
    </source>
</evidence>
<proteinExistence type="inferred from homology"/>
<dbReference type="Pfam" id="PF01138">
    <property type="entry name" value="RNase_PH"/>
    <property type="match status" value="1"/>
</dbReference>
<keyword evidence="5" id="KW-0698">rRNA processing</keyword>
<dbReference type="CDD" id="cd11369">
    <property type="entry name" value="RNase_PH_RRP43"/>
    <property type="match status" value="1"/>
</dbReference>
<dbReference type="GO" id="GO:0071028">
    <property type="term" value="P:nuclear mRNA surveillance"/>
    <property type="evidence" value="ECO:0007669"/>
    <property type="project" value="TreeGrafter"/>
</dbReference>
<dbReference type="GO" id="GO:0035925">
    <property type="term" value="F:mRNA 3'-UTR AU-rich region binding"/>
    <property type="evidence" value="ECO:0007669"/>
    <property type="project" value="TreeGrafter"/>
</dbReference>
<sequence>MSVQPTPDRTTSSTNQASSIQSDSLRAQIFQRLHPHAYLDRFLIEGVRPDGRTPDEWRDVFINVGSISTADGSALVRIGGTTIVCGVKAEIAEPELDIPDQGFLVPNIDLPAICSPKFKPGPPSEEAQVLSERLNAALISAQLLPLTTLCIAPGRSVWCLYVDATCISYDGNVFDAALLAMVAALRNTTLPDATYNDEMGRTTCRSRTARHPLVLNEDRIVVGLSFGVVPTPDIPPGLDTGGGKDGPRTFGPTLLTDPTAFEEPLLARDFTVIVDSQGRIVSVEGGVCGESSTDHGQEDGGGFIERSIRAAQERAKTLHQLLR</sequence>
<evidence type="ECO:0000256" key="8">
    <source>
        <dbReference type="ARBA" id="ARBA00023242"/>
    </source>
</evidence>
<dbReference type="InterPro" id="IPR036345">
    <property type="entry name" value="ExoRNase_PH_dom2_sf"/>
</dbReference>
<dbReference type="GO" id="GO:0034475">
    <property type="term" value="P:U4 snRNA 3'-end processing"/>
    <property type="evidence" value="ECO:0007669"/>
    <property type="project" value="TreeGrafter"/>
</dbReference>
<dbReference type="PANTHER" id="PTHR11097">
    <property type="entry name" value="EXOSOME COMPLEX EXONUCLEASE RIBOSOMAL RNA PROCESSING PROTEIN"/>
    <property type="match status" value="1"/>
</dbReference>
<dbReference type="FunFam" id="3.30.230.70:FF:000017">
    <property type="entry name" value="Exosome complex component Rrp42"/>
    <property type="match status" value="1"/>
</dbReference>
<dbReference type="Proteomes" id="UP000053989">
    <property type="component" value="Unassembled WGS sequence"/>
</dbReference>
<dbReference type="GO" id="GO:0000177">
    <property type="term" value="C:cytoplasmic exosome (RNase complex)"/>
    <property type="evidence" value="ECO:0007669"/>
    <property type="project" value="TreeGrafter"/>
</dbReference>
<dbReference type="HOGENOM" id="CLU_038194_3_1_1"/>
<dbReference type="OrthoDB" id="45882at2759"/>
<evidence type="ECO:0000256" key="4">
    <source>
        <dbReference type="ARBA" id="ARBA00022490"/>
    </source>
</evidence>
<keyword evidence="13" id="KW-1185">Reference proteome</keyword>
<dbReference type="GO" id="GO:0016075">
    <property type="term" value="P:rRNA catabolic process"/>
    <property type="evidence" value="ECO:0007669"/>
    <property type="project" value="TreeGrafter"/>
</dbReference>
<dbReference type="SUPFAM" id="SSF54211">
    <property type="entry name" value="Ribosomal protein S5 domain 2-like"/>
    <property type="match status" value="1"/>
</dbReference>
<evidence type="ECO:0000259" key="11">
    <source>
        <dbReference type="Pfam" id="PF01138"/>
    </source>
</evidence>
<dbReference type="GO" id="GO:0000176">
    <property type="term" value="C:nuclear exosome (RNase complex)"/>
    <property type="evidence" value="ECO:0007669"/>
    <property type="project" value="TreeGrafter"/>
</dbReference>
<dbReference type="InParanoid" id="A0A0C3CZQ2"/>
<evidence type="ECO:0000256" key="7">
    <source>
        <dbReference type="ARBA" id="ARBA00022884"/>
    </source>
</evidence>
<dbReference type="InterPro" id="IPR050590">
    <property type="entry name" value="Exosome_comp_Rrp42_subfam"/>
</dbReference>
<dbReference type="InterPro" id="IPR027408">
    <property type="entry name" value="PNPase/RNase_PH_dom_sf"/>
</dbReference>
<keyword evidence="4" id="KW-0963">Cytoplasm</keyword>
<dbReference type="GO" id="GO:0000467">
    <property type="term" value="P:exonucleolytic trimming to generate mature 3'-end of 5.8S rRNA from tricistronic rRNA transcript (SSU-rRNA, 5.8S rRNA, LSU-rRNA)"/>
    <property type="evidence" value="ECO:0007669"/>
    <property type="project" value="TreeGrafter"/>
</dbReference>
<evidence type="ECO:0000256" key="9">
    <source>
        <dbReference type="ARBA" id="ARBA00030617"/>
    </source>
</evidence>
<dbReference type="STRING" id="1036808.A0A0C3CZQ2"/>
<dbReference type="AlphaFoldDB" id="A0A0C3CZQ2"/>
<dbReference type="GO" id="GO:0005730">
    <property type="term" value="C:nucleolus"/>
    <property type="evidence" value="ECO:0007669"/>
    <property type="project" value="UniProtKB-SubCell"/>
</dbReference>
<evidence type="ECO:0000256" key="6">
    <source>
        <dbReference type="ARBA" id="ARBA00022835"/>
    </source>
</evidence>
<dbReference type="PANTHER" id="PTHR11097:SF9">
    <property type="entry name" value="EXOSOME COMPLEX COMPONENT RRP43"/>
    <property type="match status" value="1"/>
</dbReference>
<feature type="region of interest" description="Disordered" evidence="10">
    <location>
        <begin position="1"/>
        <end position="22"/>
    </location>
</feature>
<name>A0A0C3CZQ2_9AGAM</name>
<gene>
    <name evidence="12" type="ORF">SCLCIDRAFT_401919</name>
</gene>
<evidence type="ECO:0000256" key="1">
    <source>
        <dbReference type="ARBA" id="ARBA00004496"/>
    </source>
</evidence>
<dbReference type="GO" id="GO:0034476">
    <property type="term" value="P:U5 snRNA 3'-end processing"/>
    <property type="evidence" value="ECO:0007669"/>
    <property type="project" value="TreeGrafter"/>
</dbReference>
<keyword evidence="7" id="KW-0694">RNA-binding</keyword>
<dbReference type="InterPro" id="IPR001247">
    <property type="entry name" value="ExoRNase_PH_dom1"/>
</dbReference>
<dbReference type="Gene3D" id="3.30.230.70">
    <property type="entry name" value="GHMP Kinase, N-terminal domain"/>
    <property type="match status" value="1"/>
</dbReference>
<dbReference type="FunCoup" id="A0A0C3CZQ2">
    <property type="interactions" value="580"/>
</dbReference>
<evidence type="ECO:0000313" key="13">
    <source>
        <dbReference type="Proteomes" id="UP000053989"/>
    </source>
</evidence>
<protein>
    <recommendedName>
        <fullName evidence="9">Ribosomal RNA-processing protein 43</fullName>
    </recommendedName>
</protein>
<reference evidence="12 13" key="1">
    <citation type="submission" date="2014-04" db="EMBL/GenBank/DDBJ databases">
        <authorList>
            <consortium name="DOE Joint Genome Institute"/>
            <person name="Kuo A."/>
            <person name="Kohler A."/>
            <person name="Nagy L.G."/>
            <person name="Floudas D."/>
            <person name="Copeland A."/>
            <person name="Barry K.W."/>
            <person name="Cichocki N."/>
            <person name="Veneault-Fourrey C."/>
            <person name="LaButti K."/>
            <person name="Lindquist E.A."/>
            <person name="Lipzen A."/>
            <person name="Lundell T."/>
            <person name="Morin E."/>
            <person name="Murat C."/>
            <person name="Sun H."/>
            <person name="Tunlid A."/>
            <person name="Henrissat B."/>
            <person name="Grigoriev I.V."/>
            <person name="Hibbett D.S."/>
            <person name="Martin F."/>
            <person name="Nordberg H.P."/>
            <person name="Cantor M.N."/>
            <person name="Hua S.X."/>
        </authorList>
    </citation>
    <scope>NUCLEOTIDE SEQUENCE [LARGE SCALE GENOMIC DNA]</scope>
    <source>
        <strain evidence="12 13">Foug A</strain>
    </source>
</reference>
<evidence type="ECO:0000256" key="2">
    <source>
        <dbReference type="ARBA" id="ARBA00004604"/>
    </source>
</evidence>
<dbReference type="EMBL" id="KN822164">
    <property type="protein sequence ID" value="KIM54040.1"/>
    <property type="molecule type" value="Genomic_DNA"/>
</dbReference>
<keyword evidence="6" id="KW-0271">Exosome</keyword>